<name>A0A1T0CD06_9GAMM</name>
<dbReference type="AlphaFoldDB" id="A0A1T0CD06"/>
<evidence type="ECO:0000313" key="2">
    <source>
        <dbReference type="EMBL" id="OOS20235.1"/>
    </source>
</evidence>
<sequence>MTHPLTEQTNSKKPTQWIGILLLMVGFLGMALMAWQLFKPTQPNPVEAISRDGVVSQIQQLNRLQTVAYSVDTVITSEKQGTWYSLWQDKQKGLFIAHGRVNAGVDLAKLTPQMITLNPIVPEVSDSQANHNQIANQVTSLDNANIHITLPPAQIFDVYLDDIELYDWKTGVFGMLQADPAILKEAQSVGKSQVLKQACQGGILKLATDNAKVQVEQLFEMTGARVTVAVSPSQSC</sequence>
<evidence type="ECO:0000313" key="3">
    <source>
        <dbReference type="Proteomes" id="UP000191094"/>
    </source>
</evidence>
<dbReference type="RefSeq" id="WP_078307890.1">
    <property type="nucleotide sequence ID" value="NZ_CP147511.1"/>
</dbReference>
<keyword evidence="1" id="KW-1133">Transmembrane helix</keyword>
<evidence type="ECO:0008006" key="4">
    <source>
        <dbReference type="Google" id="ProtNLM"/>
    </source>
</evidence>
<proteinExistence type="predicted"/>
<dbReference type="Proteomes" id="UP000191094">
    <property type="component" value="Unassembled WGS sequence"/>
</dbReference>
<keyword evidence="1" id="KW-0472">Membrane</keyword>
<dbReference type="Pfam" id="PF14014">
    <property type="entry name" value="DUF4230"/>
    <property type="match status" value="1"/>
</dbReference>
<keyword evidence="3" id="KW-1185">Reference proteome</keyword>
<dbReference type="EMBL" id="MUYT01000009">
    <property type="protein sequence ID" value="OOS20235.1"/>
    <property type="molecule type" value="Genomic_DNA"/>
</dbReference>
<keyword evidence="1" id="KW-0812">Transmembrane</keyword>
<accession>A0A1T0CD06</accession>
<organism evidence="2 3">
    <name type="scientific">Lwoffella lincolnii</name>
    <dbReference type="NCBI Taxonomy" id="90241"/>
    <lineage>
        <taxon>Bacteria</taxon>
        <taxon>Pseudomonadati</taxon>
        <taxon>Pseudomonadota</taxon>
        <taxon>Gammaproteobacteria</taxon>
        <taxon>Moraxellales</taxon>
        <taxon>Moraxellaceae</taxon>
        <taxon>Lwoffella</taxon>
    </lineage>
</organism>
<gene>
    <name evidence="2" type="ORF">B0682_07540</name>
</gene>
<feature type="transmembrane region" description="Helical" evidence="1">
    <location>
        <begin position="17"/>
        <end position="38"/>
    </location>
</feature>
<dbReference type="OrthoDB" id="154626at2"/>
<protein>
    <recommendedName>
        <fullName evidence="4">DUF4230 domain-containing protein</fullName>
    </recommendedName>
</protein>
<dbReference type="InterPro" id="IPR025324">
    <property type="entry name" value="DUF4230"/>
</dbReference>
<evidence type="ECO:0000256" key="1">
    <source>
        <dbReference type="SAM" id="Phobius"/>
    </source>
</evidence>
<reference evidence="2 3" key="1">
    <citation type="submission" date="2017-02" db="EMBL/GenBank/DDBJ databases">
        <title>Draft genome sequence of Moraxella lincolnii CCUG 9405T type strain.</title>
        <authorList>
            <person name="Salva-Serra F."/>
            <person name="Engstrom-Jakobsson H."/>
            <person name="Thorell K."/>
            <person name="Jaen-Luchoro D."/>
            <person name="Gonzales-Siles L."/>
            <person name="Karlsson R."/>
            <person name="Yazdan S."/>
            <person name="Boulund F."/>
            <person name="Johnning A."/>
            <person name="Engstrand L."/>
            <person name="Kristiansson E."/>
            <person name="Moore E."/>
        </authorList>
    </citation>
    <scope>NUCLEOTIDE SEQUENCE [LARGE SCALE GENOMIC DNA]</scope>
    <source>
        <strain evidence="2 3">CCUG 9405</strain>
    </source>
</reference>
<comment type="caution">
    <text evidence="2">The sequence shown here is derived from an EMBL/GenBank/DDBJ whole genome shotgun (WGS) entry which is preliminary data.</text>
</comment>
<dbReference type="STRING" id="90241.B0682_07540"/>